<comment type="caution">
    <text evidence="1">The sequence shown here is derived from an EMBL/GenBank/DDBJ whole genome shotgun (WGS) entry which is preliminary data.</text>
</comment>
<dbReference type="eggNOG" id="COG5281">
    <property type="taxonomic scope" value="Bacteria"/>
</dbReference>
<dbReference type="PATRIC" id="fig|1231190.3.peg.4105"/>
<dbReference type="Proteomes" id="UP000007374">
    <property type="component" value="Unassembled WGS sequence"/>
</dbReference>
<organism evidence="1 2">
    <name type="scientific">Nitratireductor indicus C115</name>
    <dbReference type="NCBI Taxonomy" id="1231190"/>
    <lineage>
        <taxon>Bacteria</taxon>
        <taxon>Pseudomonadati</taxon>
        <taxon>Pseudomonadota</taxon>
        <taxon>Alphaproteobacteria</taxon>
        <taxon>Hyphomicrobiales</taxon>
        <taxon>Phyllobacteriaceae</taxon>
        <taxon>Nitratireductor</taxon>
    </lineage>
</organism>
<dbReference type="RefSeq" id="WP_009452186.1">
    <property type="nucleotide sequence ID" value="NZ_AMSI01000016.1"/>
</dbReference>
<dbReference type="AlphaFoldDB" id="K2NMJ5"/>
<dbReference type="STRING" id="721133.SAMN05216176_103405"/>
<name>K2NMJ5_9HYPH</name>
<evidence type="ECO:0008006" key="3">
    <source>
        <dbReference type="Google" id="ProtNLM"/>
    </source>
</evidence>
<keyword evidence="2" id="KW-1185">Reference proteome</keyword>
<evidence type="ECO:0000313" key="2">
    <source>
        <dbReference type="Proteomes" id="UP000007374"/>
    </source>
</evidence>
<dbReference type="EMBL" id="AMSI01000016">
    <property type="protein sequence ID" value="EKF40640.1"/>
    <property type="molecule type" value="Genomic_DNA"/>
</dbReference>
<proteinExistence type="predicted"/>
<accession>K2NMJ5</accession>
<gene>
    <name evidence="1" type="ORF">NA8A_19865</name>
</gene>
<evidence type="ECO:0000313" key="1">
    <source>
        <dbReference type="EMBL" id="EKF40640.1"/>
    </source>
</evidence>
<dbReference type="OrthoDB" id="8448547at2"/>
<protein>
    <recommendedName>
        <fullName evidence="3">Phage tail protein</fullName>
    </recommendedName>
</protein>
<reference evidence="1 2" key="1">
    <citation type="journal article" date="2012" name="J. Bacteriol.">
        <title>Genome Sequence of Nitratireductor indicus Type Strain C115.</title>
        <authorList>
            <person name="Lai Q."/>
            <person name="Li G."/>
            <person name="Yu Z."/>
            <person name="Shao Z."/>
        </authorList>
    </citation>
    <scope>NUCLEOTIDE SEQUENCE [LARGE SCALE GENOMIC DNA]</scope>
    <source>
        <strain evidence="1 2">C115</strain>
    </source>
</reference>
<sequence>MAEDVTFEIRADTKPFETALNDLKGLADDFGRQMTGALKSAVVSGKSFEDVLRNIGLNLAGMALSQALQPLSALGSSLFSGLFGGALPFAKGGVPGSVMPFANGGVVSAPTYFPMGGNMGLMGEAGAEAILPLQRGADGRLGVAMNGGAPAATVVFNVSTPDAASFRKSEAQITGMLARAVTRGARRM</sequence>